<dbReference type="PANTHER" id="PTHR30024">
    <property type="entry name" value="ALIPHATIC SULFONATES-BINDING PROTEIN-RELATED"/>
    <property type="match status" value="1"/>
</dbReference>
<evidence type="ECO:0000313" key="5">
    <source>
        <dbReference type="EMBL" id="EEZ29311.1"/>
    </source>
</evidence>
<accession>A0A0E1WZI9</accession>
<evidence type="ECO:0000256" key="2">
    <source>
        <dbReference type="ARBA" id="ARBA00010742"/>
    </source>
</evidence>
<dbReference type="PROSITE" id="PS51318">
    <property type="entry name" value="TAT"/>
    <property type="match status" value="1"/>
</dbReference>
<gene>
    <name evidence="5" type="ORF">BALG_02665</name>
</gene>
<evidence type="ECO:0000256" key="3">
    <source>
        <dbReference type="ARBA" id="ARBA00022729"/>
    </source>
</evidence>
<comment type="similarity">
    <text evidence="2">Belongs to the bacterial solute-binding protein SsuA/TauA family.</text>
</comment>
<reference evidence="5" key="1">
    <citation type="submission" date="2009-01" db="EMBL/GenBank/DDBJ databases">
        <title>The Genome Sequence of Brucella pinnipedialis M292/94/1.</title>
        <authorList>
            <consortium name="The Broad Institute Genome Sequencing Platform"/>
            <person name="Ward D."/>
            <person name="Young S.K."/>
            <person name="Kodira C.D."/>
            <person name="Zeng Q."/>
            <person name="Koehrsen M."/>
            <person name="Alvarado L."/>
            <person name="Berlin A."/>
            <person name="Borenstein D."/>
            <person name="Chen Z."/>
            <person name="Engels R."/>
            <person name="Freedman E."/>
            <person name="Gellesch M."/>
            <person name="Goldberg J."/>
            <person name="Griggs A."/>
            <person name="Gujja S."/>
            <person name="Heiman D."/>
            <person name="Hepburn T."/>
            <person name="Howarth C."/>
            <person name="Jen D."/>
            <person name="Larson L."/>
            <person name="Lewis B."/>
            <person name="Mehta T."/>
            <person name="Park D."/>
            <person name="Pearson M."/>
            <person name="Roberts A."/>
            <person name="Saif S."/>
            <person name="Shea T."/>
            <person name="Shenoy N."/>
            <person name="Sisk P."/>
            <person name="Stolte C."/>
            <person name="Sykes S."/>
            <person name="Walk T."/>
            <person name="White J."/>
            <person name="Yandava C."/>
            <person name="Whatmore A.M."/>
            <person name="Perrett L.L."/>
            <person name="O'Callaghan D."/>
            <person name="Nusbaum C."/>
            <person name="Galagan J."/>
            <person name="Birren B."/>
        </authorList>
    </citation>
    <scope>NUCLEOTIDE SEQUENCE [LARGE SCALE GENOMIC DNA]</scope>
    <source>
        <strain evidence="5">M292/94/1</strain>
    </source>
</reference>
<dbReference type="Pfam" id="PF13379">
    <property type="entry name" value="NMT1_2"/>
    <property type="match status" value="1"/>
</dbReference>
<proteinExistence type="inferred from homology"/>
<dbReference type="AlphaFoldDB" id="A0A0E1WZI9"/>
<dbReference type="InterPro" id="IPR006311">
    <property type="entry name" value="TAT_signal"/>
</dbReference>
<sequence>MTTTRRDILLGAAAFGLASIATRLPAYAQDASAAPEKPELMFGVGGKPLFYYLPLTIAERKGFFEEEGIKATINDFGGGAKSLQALIGGSVDVVTGAYEHTIRMQNRGQDIKAVCELGRFPGICIGVRKDLAGDIKTIADLKGQNVGVTAPGSSTSLLLQYALIKNGLSPDAASIIGIGGGASAVAAIKKGEIAALVHLDPVITRLEVDGDITLLLDTRTEEGTRQLFDGTNPAATVYVQQSFIDANPVTTQRVVNAFVKSLKWIHNASADEVADAVPEEYLLGDRALYKTGFEKSRAMYSQKGLIAEDGFKSLFEMLKTLDPELAGANITFAQTFDPRFVEAARA</sequence>
<dbReference type="Proteomes" id="UP000004659">
    <property type="component" value="Unassembled WGS sequence"/>
</dbReference>
<dbReference type="EMBL" id="EQ999534">
    <property type="protein sequence ID" value="EEZ29311.1"/>
    <property type="molecule type" value="Genomic_DNA"/>
</dbReference>
<name>A0A0E1WZI9_9HYPH</name>
<dbReference type="GO" id="GO:0042597">
    <property type="term" value="C:periplasmic space"/>
    <property type="evidence" value="ECO:0007669"/>
    <property type="project" value="UniProtKB-SubCell"/>
</dbReference>
<evidence type="ECO:0000256" key="1">
    <source>
        <dbReference type="ARBA" id="ARBA00004418"/>
    </source>
</evidence>
<dbReference type="HOGENOM" id="CLU_052162_0_0_5"/>
<dbReference type="CDD" id="cd13649">
    <property type="entry name" value="PBP2_Cae31940"/>
    <property type="match status" value="1"/>
</dbReference>
<comment type="subcellular location">
    <subcellularLocation>
        <location evidence="1">Periplasm</location>
    </subcellularLocation>
</comment>
<keyword evidence="3 4" id="KW-0732">Signal</keyword>
<organism evidence="5">
    <name type="scientific">Brucella pinnipedialis M292/94/1</name>
    <dbReference type="NCBI Taxonomy" id="520462"/>
    <lineage>
        <taxon>Bacteria</taxon>
        <taxon>Pseudomonadati</taxon>
        <taxon>Pseudomonadota</taxon>
        <taxon>Alphaproteobacteria</taxon>
        <taxon>Hyphomicrobiales</taxon>
        <taxon>Brucellaceae</taxon>
        <taxon>Brucella/Ochrobactrum group</taxon>
        <taxon>Brucella</taxon>
    </lineage>
</organism>
<dbReference type="Gene3D" id="3.40.190.10">
    <property type="entry name" value="Periplasmic binding protein-like II"/>
    <property type="match status" value="2"/>
</dbReference>
<dbReference type="SUPFAM" id="SSF53850">
    <property type="entry name" value="Periplasmic binding protein-like II"/>
    <property type="match status" value="1"/>
</dbReference>
<dbReference type="GO" id="GO:0042918">
    <property type="term" value="P:alkanesulfonate transmembrane transport"/>
    <property type="evidence" value="ECO:0007669"/>
    <property type="project" value="TreeGrafter"/>
</dbReference>
<dbReference type="RefSeq" id="WP_006179448.1">
    <property type="nucleotide sequence ID" value="NZ_EQ999534.1"/>
</dbReference>
<feature type="signal peptide" evidence="4">
    <location>
        <begin position="1"/>
        <end position="28"/>
    </location>
</feature>
<dbReference type="PANTHER" id="PTHR30024:SF47">
    <property type="entry name" value="TAURINE-BINDING PERIPLASMIC PROTEIN"/>
    <property type="match status" value="1"/>
</dbReference>
<evidence type="ECO:0000256" key="4">
    <source>
        <dbReference type="SAM" id="SignalP"/>
    </source>
</evidence>
<feature type="chain" id="PRO_5002388936" evidence="4">
    <location>
        <begin position="29"/>
        <end position="346"/>
    </location>
</feature>
<protein>
    <submittedName>
        <fullName evidence="5">ABC transporter periplasmic binding protein</fullName>
    </submittedName>
</protein>